<dbReference type="GO" id="GO:0042918">
    <property type="term" value="P:alkanesulfonate transmembrane transport"/>
    <property type="evidence" value="ECO:0007669"/>
    <property type="project" value="TreeGrafter"/>
</dbReference>
<dbReference type="Gene3D" id="3.40.190.10">
    <property type="entry name" value="Periplasmic binding protein-like II"/>
    <property type="match status" value="2"/>
</dbReference>
<dbReference type="Proteomes" id="UP000445696">
    <property type="component" value="Unassembled WGS sequence"/>
</dbReference>
<dbReference type="EMBL" id="WTVA01000002">
    <property type="protein sequence ID" value="MZR21863.1"/>
    <property type="molecule type" value="Genomic_DNA"/>
</dbReference>
<dbReference type="PANTHER" id="PTHR30024">
    <property type="entry name" value="ALIPHATIC SULFONATES-BINDING PROTEIN-RELATED"/>
    <property type="match status" value="1"/>
</dbReference>
<proteinExistence type="inferred from homology"/>
<dbReference type="Pfam" id="PF16868">
    <property type="entry name" value="NMT1_3"/>
    <property type="match status" value="1"/>
</dbReference>
<organism evidence="5 6">
    <name type="scientific">Sneathiella chungangensis</name>
    <dbReference type="NCBI Taxonomy" id="1418234"/>
    <lineage>
        <taxon>Bacteria</taxon>
        <taxon>Pseudomonadati</taxon>
        <taxon>Pseudomonadota</taxon>
        <taxon>Alphaproteobacteria</taxon>
        <taxon>Sneathiellales</taxon>
        <taxon>Sneathiellaceae</taxon>
        <taxon>Sneathiella</taxon>
    </lineage>
</organism>
<keyword evidence="3 4" id="KW-0732">Signal</keyword>
<evidence type="ECO:0000313" key="6">
    <source>
        <dbReference type="Proteomes" id="UP000445696"/>
    </source>
</evidence>
<dbReference type="InterPro" id="IPR011852">
    <property type="entry name" value="TRAP_TAXI"/>
</dbReference>
<evidence type="ECO:0000256" key="1">
    <source>
        <dbReference type="ARBA" id="ARBA00004418"/>
    </source>
</evidence>
<reference evidence="5 6" key="1">
    <citation type="journal article" date="2014" name="Int. J. Syst. Evol. Microbiol.">
        <title>Sneathiella chungangensis sp. nov., isolated from a marine sand, and emended description of the genus Sneathiella.</title>
        <authorList>
            <person name="Siamphan C."/>
            <person name="Kim H."/>
            <person name="Lee J.S."/>
            <person name="Kim W."/>
        </authorList>
    </citation>
    <scope>NUCLEOTIDE SEQUENCE [LARGE SCALE GENOMIC DNA]</scope>
    <source>
        <strain evidence="5 6">KCTC 32476</strain>
    </source>
</reference>
<name>A0A845MCV6_9PROT</name>
<dbReference type="OrthoDB" id="9776669at2"/>
<evidence type="ECO:0000256" key="2">
    <source>
        <dbReference type="ARBA" id="ARBA00010742"/>
    </source>
</evidence>
<protein>
    <submittedName>
        <fullName evidence="5">TAXI family TRAP transporter solute-binding subunit</fullName>
    </submittedName>
</protein>
<keyword evidence="6" id="KW-1185">Reference proteome</keyword>
<comment type="subcellular location">
    <subcellularLocation>
        <location evidence="1">Periplasm</location>
    </subcellularLocation>
</comment>
<dbReference type="AlphaFoldDB" id="A0A845MCV6"/>
<dbReference type="NCBIfam" id="TIGR02122">
    <property type="entry name" value="TRAP_TAXI"/>
    <property type="match status" value="1"/>
</dbReference>
<evidence type="ECO:0000313" key="5">
    <source>
        <dbReference type="EMBL" id="MZR21863.1"/>
    </source>
</evidence>
<dbReference type="RefSeq" id="WP_161338293.1">
    <property type="nucleotide sequence ID" value="NZ_JBHSDG010000001.1"/>
</dbReference>
<dbReference type="SUPFAM" id="SSF53850">
    <property type="entry name" value="Periplasmic binding protein-like II"/>
    <property type="match status" value="1"/>
</dbReference>
<dbReference type="GO" id="GO:0042597">
    <property type="term" value="C:periplasmic space"/>
    <property type="evidence" value="ECO:0007669"/>
    <property type="project" value="UniProtKB-SubCell"/>
</dbReference>
<evidence type="ECO:0000256" key="3">
    <source>
        <dbReference type="ARBA" id="ARBA00022729"/>
    </source>
</evidence>
<gene>
    <name evidence="5" type="ORF">GQF03_05930</name>
</gene>
<accession>A0A845MCV6</accession>
<comment type="caution">
    <text evidence="5">The sequence shown here is derived from an EMBL/GenBank/DDBJ whole genome shotgun (WGS) entry which is preliminary data.</text>
</comment>
<sequence>MRISLKLCAAAAAAVFAFSSAASAADVKLPDTLAWSAYNTGTTGYNQSVAIGKALKDKFGVDLRVIPGKNDISRMGPLRTDKVQFVANGAGTFYASEGVFEFATPDWGPQKVQLLASATSDANLSVGVAADAGVKTIADLKGKRVGVVRSSPALTIGTEAILAFGGLTFDDVEVVEFGGYGAMWKGMISGQIDAAFASTVSGPTKQLEASPRGIYWPPTPAADKEGWDRVQAVAPYFVPHVAVLGTGNISKETPHDGAAYPYPILITRADQDPELVYSMIKAVHSEYESYKEALPEMTGWALENQTFKWAVPYHPAAVKYWKEIGVWTDEMDAHNNKMMERQDVLANAWATMKDKGLEGDAFAAEWMKVRAEALQAAGMNPIFK</sequence>
<dbReference type="PANTHER" id="PTHR30024:SF47">
    <property type="entry name" value="TAURINE-BINDING PERIPLASMIC PROTEIN"/>
    <property type="match status" value="1"/>
</dbReference>
<feature type="signal peptide" evidence="4">
    <location>
        <begin position="1"/>
        <end position="24"/>
    </location>
</feature>
<feature type="chain" id="PRO_5032647804" evidence="4">
    <location>
        <begin position="25"/>
        <end position="384"/>
    </location>
</feature>
<evidence type="ECO:0000256" key="4">
    <source>
        <dbReference type="SAM" id="SignalP"/>
    </source>
</evidence>
<comment type="similarity">
    <text evidence="2">Belongs to the bacterial solute-binding protein SsuA/TauA family.</text>
</comment>